<reference evidence="7" key="2">
    <citation type="submission" date="2023-07" db="EMBL/GenBank/DDBJ databases">
        <authorList>
            <person name="Aydin F."/>
            <person name="Tarhane S."/>
            <person name="Saticioglu I.B."/>
            <person name="Karakaya E."/>
            <person name="Abay S."/>
            <person name="Guran O."/>
            <person name="Bozkurt E."/>
            <person name="Uzum N."/>
            <person name="Olgun K."/>
            <person name="Jablonski D."/>
        </authorList>
    </citation>
    <scope>NUCLEOTIDE SEQUENCE</scope>
    <source>
        <strain evidence="7">Faydin-H75</strain>
    </source>
</reference>
<comment type="similarity">
    <text evidence="2 6">Belongs to the trans-sulfuration enzymes family.</text>
</comment>
<comment type="cofactor">
    <cofactor evidence="1 6">
        <name>pyridoxal 5'-phosphate</name>
        <dbReference type="ChEBI" id="CHEBI:597326"/>
    </cofactor>
</comment>
<dbReference type="Proteomes" id="UP001240777">
    <property type="component" value="Unassembled WGS sequence"/>
</dbReference>
<dbReference type="InterPro" id="IPR015422">
    <property type="entry name" value="PyrdxlP-dep_Trfase_small"/>
</dbReference>
<dbReference type="InterPro" id="IPR015424">
    <property type="entry name" value="PyrdxlP-dep_Trfase"/>
</dbReference>
<name>A0AA90T8W1_9HELI</name>
<sequence>MSSKIYKPQTLAIQAGYTKDTQKTMSVPIYQSTAYEFDNAEQAGARFALKELGNIYSRLTNPTNDVLEKRLAALEGGASAVVTSSGSSAIFYAIANIAQAGDNILIADKIYGGSSNLFLHTLKRFGIQARVFCIDDISTLEALIDTKTKAIFFESLSNPQIAIAPIEEIVAIAKKHSIISICDNTVATPILCNPIKWGVDVVVHSLSKYISGQGSVIAGAIIDSPSLNHLIKNNPRYEHFNTPDTSYHGLVYADVNLPIFNLRVRTALLRDIGASLSAFNSWIVLQGLETLKVRIYEHSLNAQKIASFLCDHPKIKSVNYPSIQNSPYKELAKKYFKDNLCSGLVSFEIKGDFEEAKKVCNSTNLFSIVVNIGDTKSLIVHPASTTHSQLSKEELEKANISSSLIRLSVGIEDAEDLIEDLTIALK</sequence>
<dbReference type="FunFam" id="3.90.1150.10:FF:000033">
    <property type="entry name" value="Cystathionine gamma-synthase"/>
    <property type="match status" value="1"/>
</dbReference>
<dbReference type="GO" id="GO:0030170">
    <property type="term" value="F:pyridoxal phosphate binding"/>
    <property type="evidence" value="ECO:0007669"/>
    <property type="project" value="InterPro"/>
</dbReference>
<comment type="caution">
    <text evidence="8">The sequence shown here is derived from an EMBL/GenBank/DDBJ whole genome shotgun (WGS) entry which is preliminary data.</text>
</comment>
<dbReference type="GO" id="GO:0008483">
    <property type="term" value="F:transaminase activity"/>
    <property type="evidence" value="ECO:0007669"/>
    <property type="project" value="UniProtKB-KW"/>
</dbReference>
<dbReference type="Pfam" id="PF01053">
    <property type="entry name" value="Cys_Met_Meta_PP"/>
    <property type="match status" value="1"/>
</dbReference>
<keyword evidence="8" id="KW-0032">Aminotransferase</keyword>
<dbReference type="RefSeq" id="WP_305516184.1">
    <property type="nucleotide sequence ID" value="NZ_JAUPEV010000001.1"/>
</dbReference>
<evidence type="ECO:0000313" key="10">
    <source>
        <dbReference type="Proteomes" id="UP001240777"/>
    </source>
</evidence>
<dbReference type="Gene3D" id="3.90.1150.10">
    <property type="entry name" value="Aspartate Aminotransferase, domain 1"/>
    <property type="match status" value="1"/>
</dbReference>
<dbReference type="SUPFAM" id="SSF53383">
    <property type="entry name" value="PLP-dependent transferases"/>
    <property type="match status" value="1"/>
</dbReference>
<dbReference type="InterPro" id="IPR000277">
    <property type="entry name" value="Cys/Met-Metab_PyrdxlP-dep_enz"/>
</dbReference>
<organism evidence="8 9">
    <name type="scientific">Helicobacter cappadocius</name>
    <dbReference type="NCBI Taxonomy" id="3063998"/>
    <lineage>
        <taxon>Bacteria</taxon>
        <taxon>Pseudomonadati</taxon>
        <taxon>Campylobacterota</taxon>
        <taxon>Epsilonproteobacteria</taxon>
        <taxon>Campylobacterales</taxon>
        <taxon>Helicobacteraceae</taxon>
        <taxon>Helicobacter</taxon>
    </lineage>
</organism>
<evidence type="ECO:0000256" key="2">
    <source>
        <dbReference type="ARBA" id="ARBA00009077"/>
    </source>
</evidence>
<evidence type="ECO:0000256" key="1">
    <source>
        <dbReference type="ARBA" id="ARBA00001933"/>
    </source>
</evidence>
<dbReference type="GO" id="GO:0071269">
    <property type="term" value="P:L-homocysteine biosynthetic process"/>
    <property type="evidence" value="ECO:0007669"/>
    <property type="project" value="TreeGrafter"/>
</dbReference>
<reference evidence="7 9" key="3">
    <citation type="journal article" date="2024" name="Syst. Appl. Microbiol.">
        <title>Helicobacter cappadocius sp. nov., from lizards: The first psychrotrophic Helicobacter species.</title>
        <authorList>
            <person name="Aydin F."/>
            <person name="Tarhane S."/>
            <person name="Karakaya E."/>
            <person name="Abay S."/>
            <person name="Kayman T."/>
            <person name="Guran O."/>
            <person name="Bozkurt E."/>
            <person name="Uzum N."/>
            <person name="Avci A."/>
            <person name="Olgun K."/>
            <person name="Jablonski D."/>
            <person name="Guran C."/>
            <person name="Burcin Saticioglu I."/>
        </authorList>
    </citation>
    <scope>NUCLEOTIDE SEQUENCE [LARGE SCALE GENOMIC DNA]</scope>
    <source>
        <strain evidence="7">Faydin-H75</strain>
        <strain evidence="9">faydin-H76</strain>
    </source>
</reference>
<dbReference type="EMBL" id="JAUPEV010000001">
    <property type="protein sequence ID" value="MDO7252340.1"/>
    <property type="molecule type" value="Genomic_DNA"/>
</dbReference>
<dbReference type="PANTHER" id="PTHR43797:SF2">
    <property type="entry name" value="HOMOCYSTEINE_CYSTEINE SYNTHASE"/>
    <property type="match status" value="1"/>
</dbReference>
<reference evidence="8 10" key="1">
    <citation type="submission" date="2023-07" db="EMBL/GenBank/DDBJ databases">
        <title>Unpublished Manusciprt.</title>
        <authorList>
            <person name="Aydin F."/>
            <person name="Tarhane S."/>
            <person name="Saticioglu I.B."/>
            <person name="Karakaya E."/>
            <person name="Abay S."/>
            <person name="Guran O."/>
            <person name="Bozkurt E."/>
            <person name="Uzum N."/>
            <person name="Olgun K."/>
            <person name="Jablonski D."/>
        </authorList>
    </citation>
    <scope>NUCLEOTIDE SEQUENCE</scope>
    <source>
        <strain evidence="10">faydin-H75</strain>
        <strain evidence="8">Faydin-H76</strain>
    </source>
</reference>
<evidence type="ECO:0000313" key="8">
    <source>
        <dbReference type="EMBL" id="MDP2538207.1"/>
    </source>
</evidence>
<dbReference type="CDD" id="cd00614">
    <property type="entry name" value="CGS_like"/>
    <property type="match status" value="1"/>
</dbReference>
<dbReference type="NCBIfam" id="TIGR01326">
    <property type="entry name" value="OAH_OAS_sulfhy"/>
    <property type="match status" value="1"/>
</dbReference>
<protein>
    <submittedName>
        <fullName evidence="8">Aminotransferase class I/II-fold pyridoxal phosphate-dependent enzyme</fullName>
    </submittedName>
</protein>
<dbReference type="PANTHER" id="PTHR43797">
    <property type="entry name" value="HOMOCYSTEINE/CYSTEINE SYNTHASE"/>
    <property type="match status" value="1"/>
</dbReference>
<accession>A0AA90T8W1</accession>
<dbReference type="AlphaFoldDB" id="A0AA90T8W1"/>
<evidence type="ECO:0000256" key="6">
    <source>
        <dbReference type="RuleBase" id="RU362118"/>
    </source>
</evidence>
<dbReference type="Proteomes" id="UP001177258">
    <property type="component" value="Unassembled WGS sequence"/>
</dbReference>
<keyword evidence="4 5" id="KW-0663">Pyridoxal phosphate</keyword>
<dbReference type="FunFam" id="3.40.640.10:FF:000046">
    <property type="entry name" value="Cystathionine gamma-lyase"/>
    <property type="match status" value="1"/>
</dbReference>
<dbReference type="InterPro" id="IPR006235">
    <property type="entry name" value="OAc-hSer/O-AcSer_sulfhydrylase"/>
</dbReference>
<dbReference type="Gene3D" id="3.40.640.10">
    <property type="entry name" value="Type I PLP-dependent aspartate aminotransferase-like (Major domain)"/>
    <property type="match status" value="1"/>
</dbReference>
<proteinExistence type="inferred from homology"/>
<evidence type="ECO:0000313" key="7">
    <source>
        <dbReference type="EMBL" id="MDO7252340.1"/>
    </source>
</evidence>
<dbReference type="EMBL" id="JAUYZK010000001">
    <property type="protein sequence ID" value="MDP2538207.1"/>
    <property type="molecule type" value="Genomic_DNA"/>
</dbReference>
<evidence type="ECO:0000256" key="4">
    <source>
        <dbReference type="ARBA" id="ARBA00022898"/>
    </source>
</evidence>
<dbReference type="InterPro" id="IPR015421">
    <property type="entry name" value="PyrdxlP-dep_Trfase_major"/>
</dbReference>
<dbReference type="GO" id="GO:0005737">
    <property type="term" value="C:cytoplasm"/>
    <property type="evidence" value="ECO:0007669"/>
    <property type="project" value="TreeGrafter"/>
</dbReference>
<dbReference type="GO" id="GO:0003961">
    <property type="term" value="F:O-acetylhomoserine aminocarboxypropyltransferase activity"/>
    <property type="evidence" value="ECO:0007669"/>
    <property type="project" value="TreeGrafter"/>
</dbReference>
<evidence type="ECO:0000313" key="9">
    <source>
        <dbReference type="Proteomes" id="UP001177258"/>
    </source>
</evidence>
<dbReference type="GO" id="GO:0004124">
    <property type="term" value="F:cysteine synthase activity"/>
    <property type="evidence" value="ECO:0007669"/>
    <property type="project" value="TreeGrafter"/>
</dbReference>
<keyword evidence="3" id="KW-0808">Transferase</keyword>
<feature type="modified residue" description="N6-(pyridoxal phosphate)lysine" evidence="5">
    <location>
        <position position="208"/>
    </location>
</feature>
<dbReference type="GO" id="GO:0006535">
    <property type="term" value="P:cysteine biosynthetic process from serine"/>
    <property type="evidence" value="ECO:0007669"/>
    <property type="project" value="TreeGrafter"/>
</dbReference>
<dbReference type="GO" id="GO:0019346">
    <property type="term" value="P:transsulfuration"/>
    <property type="evidence" value="ECO:0007669"/>
    <property type="project" value="InterPro"/>
</dbReference>
<evidence type="ECO:0000256" key="5">
    <source>
        <dbReference type="PIRSR" id="PIRSR001434-2"/>
    </source>
</evidence>
<dbReference type="PIRSF" id="PIRSF001434">
    <property type="entry name" value="CGS"/>
    <property type="match status" value="1"/>
</dbReference>
<evidence type="ECO:0000256" key="3">
    <source>
        <dbReference type="ARBA" id="ARBA00022679"/>
    </source>
</evidence>
<gene>
    <name evidence="7" type="ORF">Q5I04_00195</name>
    <name evidence="8" type="ORF">Q5I06_00195</name>
</gene>
<keyword evidence="10" id="KW-1185">Reference proteome</keyword>